<dbReference type="InterPro" id="IPR025239">
    <property type="entry name" value="DUF4187"/>
</dbReference>
<dbReference type="PANTHER" id="PTHR21032:SF0">
    <property type="entry name" value="G PATCH DOMAIN-CONTAINING PROTEIN 11"/>
    <property type="match status" value="1"/>
</dbReference>
<dbReference type="InterPro" id="IPR000467">
    <property type="entry name" value="G_patch_dom"/>
</dbReference>
<gene>
    <name evidence="3" type="ORF">MYCIT1_LOCUS2280</name>
</gene>
<accession>A0AAD2GSC1</accession>
<dbReference type="Proteomes" id="UP001295794">
    <property type="component" value="Unassembled WGS sequence"/>
</dbReference>
<feature type="compositionally biased region" description="Basic and acidic residues" evidence="1">
    <location>
        <begin position="44"/>
        <end position="86"/>
    </location>
</feature>
<proteinExistence type="predicted"/>
<evidence type="ECO:0000259" key="2">
    <source>
        <dbReference type="PROSITE" id="PS50174"/>
    </source>
</evidence>
<dbReference type="SMART" id="SM01173">
    <property type="entry name" value="DUF4187"/>
    <property type="match status" value="1"/>
</dbReference>
<dbReference type="AlphaFoldDB" id="A0AAD2GSC1"/>
<comment type="caution">
    <text evidence="3">The sequence shown here is derived from an EMBL/GenBank/DDBJ whole genome shotgun (WGS) entry which is preliminary data.</text>
</comment>
<organism evidence="3 4">
    <name type="scientific">Mycena citricolor</name>
    <dbReference type="NCBI Taxonomy" id="2018698"/>
    <lineage>
        <taxon>Eukaryota</taxon>
        <taxon>Fungi</taxon>
        <taxon>Dikarya</taxon>
        <taxon>Basidiomycota</taxon>
        <taxon>Agaricomycotina</taxon>
        <taxon>Agaricomycetes</taxon>
        <taxon>Agaricomycetidae</taxon>
        <taxon>Agaricales</taxon>
        <taxon>Marasmiineae</taxon>
        <taxon>Mycenaceae</taxon>
        <taxon>Mycena</taxon>
    </lineage>
</organism>
<dbReference type="PROSITE" id="PS50174">
    <property type="entry name" value="G_PATCH"/>
    <property type="match status" value="1"/>
</dbReference>
<feature type="compositionally biased region" description="Low complexity" evidence="1">
    <location>
        <begin position="124"/>
        <end position="144"/>
    </location>
</feature>
<name>A0AAD2GSC1_9AGAR</name>
<reference evidence="3" key="1">
    <citation type="submission" date="2023-11" db="EMBL/GenBank/DDBJ databases">
        <authorList>
            <person name="De Vega J J."/>
            <person name="De Vega J J."/>
        </authorList>
    </citation>
    <scope>NUCLEOTIDE SEQUENCE</scope>
</reference>
<feature type="compositionally biased region" description="Basic and acidic residues" evidence="1">
    <location>
        <begin position="185"/>
        <end position="207"/>
    </location>
</feature>
<dbReference type="InterPro" id="IPR039249">
    <property type="entry name" value="GPATCH11"/>
</dbReference>
<evidence type="ECO:0000313" key="3">
    <source>
        <dbReference type="EMBL" id="CAK5263069.1"/>
    </source>
</evidence>
<dbReference type="Pfam" id="PF13821">
    <property type="entry name" value="DUF4187"/>
    <property type="match status" value="1"/>
</dbReference>
<keyword evidence="4" id="KW-1185">Reference proteome</keyword>
<feature type="domain" description="G-patch" evidence="2">
    <location>
        <begin position="94"/>
        <end position="166"/>
    </location>
</feature>
<feature type="region of interest" description="Disordered" evidence="1">
    <location>
        <begin position="28"/>
        <end position="92"/>
    </location>
</feature>
<sequence length="372" mass="40718">MPDDVIAFPIKMSASDDDDYLADLDKFLVPPPASKSSSTTYSQRRKEAEKRSAAKNERNRMKGRRQRELESRTEGLSKSLFERAKEEEEAGLTANSKALSMMMKMGFKPGQALGQQIDVPPSPTSSSVAAGSSAPTPATGSSSGHKSEPLKIKEWAGKKGIGLGQKRPPSPLSAERMAKMAKMAEASDHSDFRDRARREYEERRAEGRLGPAQRTCVTLDDKMGKTFNVLWLDPRNPGSFPSGLLEALELNTTPPISGGEQQDGDDEGPLCCSETTRAAEARLRRKMAAESLQPLAALEDDVDPTASEPIQFSPEQLAEAAQFLRLQASDRLNIVLSYLRSSYSYCFWCGCQYENAEDLAGSCPGEDEDAHD</sequence>
<evidence type="ECO:0000313" key="4">
    <source>
        <dbReference type="Proteomes" id="UP001295794"/>
    </source>
</evidence>
<evidence type="ECO:0000256" key="1">
    <source>
        <dbReference type="SAM" id="MobiDB-lite"/>
    </source>
</evidence>
<protein>
    <recommendedName>
        <fullName evidence="2">G-patch domain-containing protein</fullName>
    </recommendedName>
</protein>
<feature type="compositionally biased region" description="Basic and acidic residues" evidence="1">
    <location>
        <begin position="145"/>
        <end position="157"/>
    </location>
</feature>
<feature type="region of interest" description="Disordered" evidence="1">
    <location>
        <begin position="110"/>
        <end position="213"/>
    </location>
</feature>
<dbReference type="PANTHER" id="PTHR21032">
    <property type="entry name" value="G PATCH DOMAIN-CONTAINING PROTEIN 11"/>
    <property type="match status" value="1"/>
</dbReference>
<dbReference type="EMBL" id="CAVNYO010000033">
    <property type="protein sequence ID" value="CAK5263069.1"/>
    <property type="molecule type" value="Genomic_DNA"/>
</dbReference>
<dbReference type="GO" id="GO:0003676">
    <property type="term" value="F:nucleic acid binding"/>
    <property type="evidence" value="ECO:0007669"/>
    <property type="project" value="InterPro"/>
</dbReference>
<dbReference type="GO" id="GO:0000776">
    <property type="term" value="C:kinetochore"/>
    <property type="evidence" value="ECO:0007669"/>
    <property type="project" value="TreeGrafter"/>
</dbReference>
<dbReference type="Pfam" id="PF01585">
    <property type="entry name" value="G-patch"/>
    <property type="match status" value="1"/>
</dbReference>